<evidence type="ECO:0000259" key="7">
    <source>
        <dbReference type="PROSITE" id="PS50850"/>
    </source>
</evidence>
<keyword evidence="2" id="KW-0813">Transport</keyword>
<dbReference type="InterPro" id="IPR036259">
    <property type="entry name" value="MFS_trans_sf"/>
</dbReference>
<gene>
    <name evidence="8" type="ORF">D1012_16345</name>
</gene>
<dbReference type="SUPFAM" id="SSF103473">
    <property type="entry name" value="MFS general substrate transporter"/>
    <property type="match status" value="1"/>
</dbReference>
<dbReference type="PROSITE" id="PS00216">
    <property type="entry name" value="SUGAR_TRANSPORT_1"/>
    <property type="match status" value="1"/>
</dbReference>
<dbReference type="GO" id="GO:0005886">
    <property type="term" value="C:plasma membrane"/>
    <property type="evidence" value="ECO:0007669"/>
    <property type="project" value="TreeGrafter"/>
</dbReference>
<keyword evidence="3 6" id="KW-0812">Transmembrane</keyword>
<sequence>MSHASPQQRALGQTEFIALIAMLFATIAFSIDAMLPALPEIAAELSPDAPNNAQLILTSFVFGMGIGTLFAGPLSDSYGRKTVIVGGALLYCGGALLAYIAPTLETMLLARVLQGLGAAGPRVVSLALVRDVHSGPRMARIVSFAMMIFTLVPAIAPLLGQYIMAGFGWRSIFLAFLLFSVVSVLWLTLRQPETLARADRRPFRAAPLWAALKEVLSMRSIRLSILAQTLGFAALFGTLSSTQQLFDQTYGRAESFPLYFALIAVVSGSSSLLNASLVMRLGMRRLVRVSFATQMLVSAAFVIAFTLNLWPAPEVLPVEFFAYLIWTIGVFFMVGMTIGNLNAMALEPVGHIAGMAASVVGALSTVFSVILAAPVGLAFNGTPLPLMIGVTLFTGLAYAVVRRL</sequence>
<organism evidence="8 9">
    <name type="scientific">Pseudotabrizicola alkalilacus</name>
    <dbReference type="NCBI Taxonomy" id="2305252"/>
    <lineage>
        <taxon>Bacteria</taxon>
        <taxon>Pseudomonadati</taxon>
        <taxon>Pseudomonadota</taxon>
        <taxon>Alphaproteobacteria</taxon>
        <taxon>Rhodobacterales</taxon>
        <taxon>Paracoccaceae</taxon>
        <taxon>Pseudotabrizicola</taxon>
    </lineage>
</organism>
<dbReference type="PANTHER" id="PTHR23502">
    <property type="entry name" value="MAJOR FACILITATOR SUPERFAMILY"/>
    <property type="match status" value="1"/>
</dbReference>
<evidence type="ECO:0000256" key="2">
    <source>
        <dbReference type="ARBA" id="ARBA00022448"/>
    </source>
</evidence>
<dbReference type="Pfam" id="PF07690">
    <property type="entry name" value="MFS_1"/>
    <property type="match status" value="1"/>
</dbReference>
<protein>
    <submittedName>
        <fullName evidence="8">MFS transporter</fullName>
    </submittedName>
</protein>
<keyword evidence="9" id="KW-1185">Reference proteome</keyword>
<dbReference type="PANTHER" id="PTHR23502:SF132">
    <property type="entry name" value="POLYAMINE TRANSPORTER 2-RELATED"/>
    <property type="match status" value="1"/>
</dbReference>
<evidence type="ECO:0000256" key="5">
    <source>
        <dbReference type="ARBA" id="ARBA00023136"/>
    </source>
</evidence>
<feature type="transmembrane region" description="Helical" evidence="6">
    <location>
        <begin position="286"/>
        <end position="308"/>
    </location>
</feature>
<dbReference type="OrthoDB" id="9800416at2"/>
<feature type="transmembrane region" description="Helical" evidence="6">
    <location>
        <begin position="169"/>
        <end position="189"/>
    </location>
</feature>
<feature type="transmembrane region" description="Helical" evidence="6">
    <location>
        <begin position="82"/>
        <end position="102"/>
    </location>
</feature>
<dbReference type="GO" id="GO:0042908">
    <property type="term" value="P:xenobiotic transport"/>
    <property type="evidence" value="ECO:0007669"/>
    <property type="project" value="UniProtKB-ARBA"/>
</dbReference>
<comment type="subcellular location">
    <subcellularLocation>
        <location evidence="1">Membrane</location>
        <topology evidence="1">Multi-pass membrane protein</topology>
    </subcellularLocation>
</comment>
<dbReference type="GO" id="GO:0022857">
    <property type="term" value="F:transmembrane transporter activity"/>
    <property type="evidence" value="ECO:0007669"/>
    <property type="project" value="InterPro"/>
</dbReference>
<keyword evidence="4 6" id="KW-1133">Transmembrane helix</keyword>
<proteinExistence type="predicted"/>
<dbReference type="RefSeq" id="WP_118154721.1">
    <property type="nucleotide sequence ID" value="NZ_QWEY01000010.1"/>
</dbReference>
<feature type="transmembrane region" description="Helical" evidence="6">
    <location>
        <begin position="55"/>
        <end position="75"/>
    </location>
</feature>
<feature type="domain" description="Major facilitator superfamily (MFS) profile" evidence="7">
    <location>
        <begin position="16"/>
        <end position="404"/>
    </location>
</feature>
<dbReference type="InterPro" id="IPR005829">
    <property type="entry name" value="Sugar_transporter_CS"/>
</dbReference>
<evidence type="ECO:0000313" key="8">
    <source>
        <dbReference type="EMBL" id="RGP35991.1"/>
    </source>
</evidence>
<reference evidence="8 9" key="1">
    <citation type="submission" date="2018-08" db="EMBL/GenBank/DDBJ databases">
        <title>Flavobacterium tibetense sp. nov., isolated from a wetland YonghuCo on Tibetan Plateau.</title>
        <authorList>
            <person name="Phurbu D."/>
            <person name="Lu H."/>
            <person name="Xing P."/>
        </authorList>
    </citation>
    <scope>NUCLEOTIDE SEQUENCE [LARGE SCALE GENOMIC DNA]</scope>
    <source>
        <strain evidence="8 9">DJC</strain>
    </source>
</reference>
<dbReference type="EMBL" id="QWEY01000010">
    <property type="protein sequence ID" value="RGP35991.1"/>
    <property type="molecule type" value="Genomic_DNA"/>
</dbReference>
<feature type="transmembrane region" description="Helical" evidence="6">
    <location>
        <begin position="141"/>
        <end position="163"/>
    </location>
</feature>
<feature type="transmembrane region" description="Helical" evidence="6">
    <location>
        <begin position="383"/>
        <end position="401"/>
    </location>
</feature>
<dbReference type="PROSITE" id="PS50850">
    <property type="entry name" value="MFS"/>
    <property type="match status" value="1"/>
</dbReference>
<evidence type="ECO:0000256" key="3">
    <source>
        <dbReference type="ARBA" id="ARBA00022692"/>
    </source>
</evidence>
<comment type="caution">
    <text evidence="8">The sequence shown here is derived from an EMBL/GenBank/DDBJ whole genome shotgun (WGS) entry which is preliminary data.</text>
</comment>
<accession>A0A411YYP4</accession>
<dbReference type="InterPro" id="IPR011701">
    <property type="entry name" value="MFS"/>
</dbReference>
<feature type="transmembrane region" description="Helical" evidence="6">
    <location>
        <begin position="16"/>
        <end position="35"/>
    </location>
</feature>
<keyword evidence="5 6" id="KW-0472">Membrane</keyword>
<feature type="transmembrane region" description="Helical" evidence="6">
    <location>
        <begin position="108"/>
        <end position="129"/>
    </location>
</feature>
<feature type="transmembrane region" description="Helical" evidence="6">
    <location>
        <begin position="223"/>
        <end position="246"/>
    </location>
</feature>
<feature type="transmembrane region" description="Helical" evidence="6">
    <location>
        <begin position="353"/>
        <end position="377"/>
    </location>
</feature>
<evidence type="ECO:0000313" key="9">
    <source>
        <dbReference type="Proteomes" id="UP000284547"/>
    </source>
</evidence>
<feature type="transmembrane region" description="Helical" evidence="6">
    <location>
        <begin position="258"/>
        <end position="279"/>
    </location>
</feature>
<dbReference type="Proteomes" id="UP000284547">
    <property type="component" value="Unassembled WGS sequence"/>
</dbReference>
<dbReference type="Gene3D" id="1.20.1720.10">
    <property type="entry name" value="Multidrug resistance protein D"/>
    <property type="match status" value="1"/>
</dbReference>
<evidence type="ECO:0000256" key="1">
    <source>
        <dbReference type="ARBA" id="ARBA00004141"/>
    </source>
</evidence>
<feature type="transmembrane region" description="Helical" evidence="6">
    <location>
        <begin position="320"/>
        <end position="341"/>
    </location>
</feature>
<evidence type="ECO:0000256" key="6">
    <source>
        <dbReference type="SAM" id="Phobius"/>
    </source>
</evidence>
<dbReference type="GO" id="GO:0140115">
    <property type="term" value="P:export across plasma membrane"/>
    <property type="evidence" value="ECO:0007669"/>
    <property type="project" value="UniProtKB-ARBA"/>
</dbReference>
<name>A0A411YYP4_9RHOB</name>
<dbReference type="AlphaFoldDB" id="A0A411YYP4"/>
<dbReference type="CDD" id="cd17320">
    <property type="entry name" value="MFS_MdfA_MDR_like"/>
    <property type="match status" value="1"/>
</dbReference>
<dbReference type="InterPro" id="IPR020846">
    <property type="entry name" value="MFS_dom"/>
</dbReference>
<evidence type="ECO:0000256" key="4">
    <source>
        <dbReference type="ARBA" id="ARBA00022989"/>
    </source>
</evidence>